<dbReference type="Gene3D" id="3.40.50.300">
    <property type="entry name" value="P-loop containing nucleotide triphosphate hydrolases"/>
    <property type="match status" value="1"/>
</dbReference>
<reference evidence="1 2" key="2">
    <citation type="submission" date="2016-05" db="EMBL/GenBank/DDBJ databases">
        <title>Lineage-specific infection strategies underlie the spectrum of fungal disease in amphibians.</title>
        <authorList>
            <person name="Cuomo C.A."/>
            <person name="Farrer R.A."/>
            <person name="James T."/>
            <person name="Longcore J."/>
            <person name="Birren B."/>
        </authorList>
    </citation>
    <scope>NUCLEOTIDE SEQUENCE [LARGE SCALE GENOMIC DNA]</scope>
    <source>
        <strain evidence="1 2">JEL423</strain>
    </source>
</reference>
<dbReference type="InterPro" id="IPR027417">
    <property type="entry name" value="P-loop_NTPase"/>
</dbReference>
<dbReference type="EMBL" id="DS022301">
    <property type="protein sequence ID" value="OAJ38251.1"/>
    <property type="molecule type" value="Genomic_DNA"/>
</dbReference>
<dbReference type="STRING" id="403673.A0A177WFU9"/>
<evidence type="ECO:0000313" key="2">
    <source>
        <dbReference type="Proteomes" id="UP000077115"/>
    </source>
</evidence>
<evidence type="ECO:0008006" key="3">
    <source>
        <dbReference type="Google" id="ProtNLM"/>
    </source>
</evidence>
<dbReference type="AlphaFoldDB" id="A0A177WFU9"/>
<dbReference type="VEuPathDB" id="FungiDB:BDEG_22200"/>
<protein>
    <recommendedName>
        <fullName evidence="3">Guanylate-binding protein N-terminal domain-containing protein</fullName>
    </recommendedName>
</protein>
<dbReference type="Proteomes" id="UP000077115">
    <property type="component" value="Unassembled WGS sequence"/>
</dbReference>
<reference evidence="1 2" key="1">
    <citation type="submission" date="2006-10" db="EMBL/GenBank/DDBJ databases">
        <title>The Genome Sequence of Batrachochytrium dendrobatidis JEL423.</title>
        <authorList>
            <consortium name="The Broad Institute Genome Sequencing Platform"/>
            <person name="Birren B."/>
            <person name="Lander E."/>
            <person name="Galagan J."/>
            <person name="Cuomo C."/>
            <person name="Devon K."/>
            <person name="Jaffe D."/>
            <person name="Butler J."/>
            <person name="Alvarez P."/>
            <person name="Gnerre S."/>
            <person name="Grabherr M."/>
            <person name="Kleber M."/>
            <person name="Mauceli E."/>
            <person name="Brockman W."/>
            <person name="Young S."/>
            <person name="LaButti K."/>
            <person name="Sykes S."/>
            <person name="DeCaprio D."/>
            <person name="Crawford M."/>
            <person name="Koehrsen M."/>
            <person name="Engels R."/>
            <person name="Montgomery P."/>
            <person name="Pearson M."/>
            <person name="Howarth C."/>
            <person name="Larson L."/>
            <person name="White J."/>
            <person name="O'Leary S."/>
            <person name="Kodira C."/>
            <person name="Zeng Q."/>
            <person name="Yandava C."/>
            <person name="Alvarado L."/>
            <person name="Longcore J."/>
            <person name="James T."/>
        </authorList>
    </citation>
    <scope>NUCLEOTIDE SEQUENCE [LARGE SCALE GENOMIC DNA]</scope>
    <source>
        <strain evidence="1 2">JEL423</strain>
    </source>
</reference>
<dbReference type="OrthoDB" id="2130507at2759"/>
<accession>A0A177WFU9</accession>
<name>A0A177WFU9_BATDL</name>
<organism evidence="1 2">
    <name type="scientific">Batrachochytrium dendrobatidis (strain JEL423)</name>
    <dbReference type="NCBI Taxonomy" id="403673"/>
    <lineage>
        <taxon>Eukaryota</taxon>
        <taxon>Fungi</taxon>
        <taxon>Fungi incertae sedis</taxon>
        <taxon>Chytridiomycota</taxon>
        <taxon>Chytridiomycota incertae sedis</taxon>
        <taxon>Chytridiomycetes</taxon>
        <taxon>Rhizophydiales</taxon>
        <taxon>Rhizophydiales incertae sedis</taxon>
        <taxon>Batrachochytrium</taxon>
    </lineage>
</organism>
<sequence length="494" mass="55762">MTMESIASLMQRVRKSTYFDTNWELLAQPVPLIQMELLLPVANKNPNHHGNKSRRYLATGITPQAQDILKQLPLPLHIIAFAGLGRSGKSRTATEIRAKLTGNHNHKFHAAPGNVPVTHGIDMLVFKASNLLDGHIIFLDCEGGANHNQTALPFVIGLAARLSARMYIFERACFTTNGLDTVMQVLNMANATATDQTCIPKSIVLVENMTINQEIPNTTLLQDLLCEDEGDEAINCIRSLIKDRFQVEFNKIPYNNDPRKLRDSGYGRQTILSQYDDVCCEMAQGIIDNLVPFEIGGVQGDGAMVVQLINELILQIRRGGNRFNMVTATEALVNNMAMEAATTLWNNMMTQLKLSGNLPTQITGRKPLEAIMREVERVAIPAVHDLDSFVSRLEPPGPACVGRQYWDRMYDDLQREIRESYILKHEKVMRYRAWRDRTHIVMAHMYALIWQTLHYISQFVRYASRVVAHTGWFSLTNKLGLGMIRNAFFKGILV</sequence>
<evidence type="ECO:0000313" key="1">
    <source>
        <dbReference type="EMBL" id="OAJ38251.1"/>
    </source>
</evidence>
<proteinExistence type="predicted"/>
<gene>
    <name evidence="1" type="ORF">BDEG_22200</name>
</gene>